<gene>
    <name evidence="2" type="ORF">ACERLL_04935</name>
</gene>
<dbReference type="Proteomes" id="UP001575181">
    <property type="component" value="Unassembled WGS sequence"/>
</dbReference>
<dbReference type="PANTHER" id="PTHR41709:SF2">
    <property type="entry name" value="CIRCADIAN CLOCK PROTEIN KAIB2"/>
    <property type="match status" value="1"/>
</dbReference>
<keyword evidence="3" id="KW-1185">Reference proteome</keyword>
<protein>
    <submittedName>
        <fullName evidence="2">Circadian clock KaiB family protein</fullName>
    </submittedName>
</protein>
<proteinExistence type="predicted"/>
<dbReference type="SUPFAM" id="SSF52833">
    <property type="entry name" value="Thioredoxin-like"/>
    <property type="match status" value="1"/>
</dbReference>
<sequence length="102" mass="11218">MSQYLFRLYLNADPEDSDRACQIRDQVVYLLQSAAPPEFELEVINVLADPDRAEADGILATPTLVKIKPSPVQQVIGSFSDPSRVLPALELAQPPAENGKRV</sequence>
<dbReference type="InterPro" id="IPR011649">
    <property type="entry name" value="KaiB_domain"/>
</dbReference>
<dbReference type="Gene3D" id="3.40.30.10">
    <property type="entry name" value="Glutaredoxin"/>
    <property type="match status" value="1"/>
</dbReference>
<reference evidence="2 3" key="1">
    <citation type="submission" date="2024-08" db="EMBL/GenBank/DDBJ databases">
        <title>Whole-genome sequencing of halo(alkali)philic microorganisms from hypersaline lakes.</title>
        <authorList>
            <person name="Sorokin D.Y."/>
            <person name="Merkel A.Y."/>
            <person name="Messina E."/>
            <person name="Yakimov M."/>
        </authorList>
    </citation>
    <scope>NUCLEOTIDE SEQUENCE [LARGE SCALE GENOMIC DNA]</scope>
    <source>
        <strain evidence="2 3">Cl-TMA</strain>
    </source>
</reference>
<evidence type="ECO:0000313" key="2">
    <source>
        <dbReference type="EMBL" id="MFA9460165.1"/>
    </source>
</evidence>
<name>A0ABV4TS60_9GAMM</name>
<organism evidence="2 3">
    <name type="scientific">Thiohalorhabdus methylotrophus</name>
    <dbReference type="NCBI Taxonomy" id="3242694"/>
    <lineage>
        <taxon>Bacteria</taxon>
        <taxon>Pseudomonadati</taxon>
        <taxon>Pseudomonadota</taxon>
        <taxon>Gammaproteobacteria</taxon>
        <taxon>Thiohalorhabdales</taxon>
        <taxon>Thiohalorhabdaceae</taxon>
        <taxon>Thiohalorhabdus</taxon>
    </lineage>
</organism>
<dbReference type="PANTHER" id="PTHR41709">
    <property type="entry name" value="KAIB-LIKE PROTEIN 1"/>
    <property type="match status" value="1"/>
</dbReference>
<dbReference type="InterPro" id="IPR036249">
    <property type="entry name" value="Thioredoxin-like_sf"/>
</dbReference>
<dbReference type="EMBL" id="JBGUAW010000003">
    <property type="protein sequence ID" value="MFA9460165.1"/>
    <property type="molecule type" value="Genomic_DNA"/>
</dbReference>
<accession>A0ABV4TS60</accession>
<dbReference type="InterPro" id="IPR039022">
    <property type="entry name" value="KaiB-like"/>
</dbReference>
<dbReference type="Pfam" id="PF07689">
    <property type="entry name" value="KaiB"/>
    <property type="match status" value="1"/>
</dbReference>
<comment type="caution">
    <text evidence="2">The sequence shown here is derived from an EMBL/GenBank/DDBJ whole genome shotgun (WGS) entry which is preliminary data.</text>
</comment>
<evidence type="ECO:0000313" key="3">
    <source>
        <dbReference type="Proteomes" id="UP001575181"/>
    </source>
</evidence>
<dbReference type="RefSeq" id="WP_373654952.1">
    <property type="nucleotide sequence ID" value="NZ_JBGUAW010000003.1"/>
</dbReference>
<evidence type="ECO:0000259" key="1">
    <source>
        <dbReference type="SMART" id="SM01248"/>
    </source>
</evidence>
<dbReference type="SMART" id="SM01248">
    <property type="entry name" value="KaiB"/>
    <property type="match status" value="1"/>
</dbReference>
<feature type="domain" description="KaiB" evidence="1">
    <location>
        <begin position="7"/>
        <end position="91"/>
    </location>
</feature>